<feature type="compositionally biased region" description="Gly residues" evidence="1">
    <location>
        <begin position="261"/>
        <end position="292"/>
    </location>
</feature>
<comment type="caution">
    <text evidence="2">The sequence shown here is derived from an EMBL/GenBank/DDBJ whole genome shotgun (WGS) entry which is preliminary data.</text>
</comment>
<organism evidence="2 3">
    <name type="scientific">Streptomyces dioscori</name>
    <dbReference type="NCBI Taxonomy" id="2109333"/>
    <lineage>
        <taxon>Bacteria</taxon>
        <taxon>Bacillati</taxon>
        <taxon>Actinomycetota</taxon>
        <taxon>Actinomycetes</taxon>
        <taxon>Kitasatosporales</taxon>
        <taxon>Streptomycetaceae</taxon>
        <taxon>Streptomyces</taxon>
        <taxon>Streptomyces aurantiacus group</taxon>
    </lineage>
</organism>
<dbReference type="EMBL" id="PYBJ01000001">
    <property type="protein sequence ID" value="PSM45195.1"/>
    <property type="molecule type" value="Genomic_DNA"/>
</dbReference>
<protein>
    <submittedName>
        <fullName evidence="2">Uncharacterized protein</fullName>
    </submittedName>
</protein>
<dbReference type="Proteomes" id="UP000240429">
    <property type="component" value="Unassembled WGS sequence"/>
</dbReference>
<feature type="region of interest" description="Disordered" evidence="1">
    <location>
        <begin position="261"/>
        <end position="299"/>
    </location>
</feature>
<keyword evidence="3" id="KW-1185">Reference proteome</keyword>
<sequence>MRGRAAPCADPRNRTRPPRRPGPASGAGAPLHLVELTALGHGSGWSGPRFTGTALGTRLRHRAHTIEERDGWTRLTVELHDPDTGSTAFVELSSPLGLPVLRSRVRLRNDGPGPLVVQSVSSLLLGALPPPGRLDVHRARNDWLAECRWYAEPLRDAVADISVDAHQHDSRAALSLTGRGSWSSGGHLPMGVLTERDGDRAWLWQVESPAGRRWDLGERDHGTCLALNGPTDAEHQWRARLEPGTGLTTVPGVLALGHGAGSGAGPVGGSGAESGSGTGSGGVPGTGSGFGSGRRSCSR</sequence>
<evidence type="ECO:0000313" key="2">
    <source>
        <dbReference type="EMBL" id="PSM45195.1"/>
    </source>
</evidence>
<accession>A0A2P8QG05</accession>
<evidence type="ECO:0000256" key="1">
    <source>
        <dbReference type="SAM" id="MobiDB-lite"/>
    </source>
</evidence>
<dbReference type="AlphaFoldDB" id="A0A2P8QG05"/>
<dbReference type="Gene3D" id="2.70.98.60">
    <property type="entry name" value="alpha-galactosidase from lactobacil brevis"/>
    <property type="match status" value="1"/>
</dbReference>
<dbReference type="InterPro" id="IPR038417">
    <property type="entry name" value="Alpga-gal_N_sf"/>
</dbReference>
<name>A0A2P8QG05_9ACTN</name>
<gene>
    <name evidence="2" type="ORF">C6Y14_03735</name>
</gene>
<dbReference type="OrthoDB" id="9758822at2"/>
<evidence type="ECO:0000313" key="3">
    <source>
        <dbReference type="Proteomes" id="UP000240429"/>
    </source>
</evidence>
<reference evidence="2 3" key="1">
    <citation type="submission" date="2018-03" db="EMBL/GenBank/DDBJ databases">
        <title>Streptomyces dioscori sp. nov., a novel endophytic actinobacterium isolated from bulbil of Dioscorea bulbifera L.</title>
        <authorList>
            <person name="Zhikuan W."/>
        </authorList>
    </citation>
    <scope>NUCLEOTIDE SEQUENCE [LARGE SCALE GENOMIC DNA]</scope>
    <source>
        <strain evidence="2 3">A217</strain>
    </source>
</reference>
<feature type="region of interest" description="Disordered" evidence="1">
    <location>
        <begin position="1"/>
        <end position="29"/>
    </location>
</feature>
<proteinExistence type="predicted"/>